<dbReference type="EMBL" id="HG793154">
    <property type="protein sequence ID" value="CRL27117.1"/>
    <property type="molecule type" value="Genomic_DNA"/>
</dbReference>
<organism evidence="1 2">
    <name type="scientific">Penicillium camemberti (strain FM 013)</name>
    <dbReference type="NCBI Taxonomy" id="1429867"/>
    <lineage>
        <taxon>Eukaryota</taxon>
        <taxon>Fungi</taxon>
        <taxon>Dikarya</taxon>
        <taxon>Ascomycota</taxon>
        <taxon>Pezizomycotina</taxon>
        <taxon>Eurotiomycetes</taxon>
        <taxon>Eurotiomycetidae</taxon>
        <taxon>Eurotiales</taxon>
        <taxon>Aspergillaceae</taxon>
        <taxon>Penicillium</taxon>
    </lineage>
</organism>
<gene>
    <name evidence="1" type="ORF">PCAMFM013_S021g000032</name>
</gene>
<evidence type="ECO:0000313" key="2">
    <source>
        <dbReference type="Proteomes" id="UP000053732"/>
    </source>
</evidence>
<accession>A0A0G4PL11</accession>
<dbReference type="AlphaFoldDB" id="A0A0G4PL11"/>
<protein>
    <submittedName>
        <fullName evidence="1">Str. FM013</fullName>
    </submittedName>
</protein>
<sequence length="354" mass="39584">MAIPFPRKEAVGGLDTLRFAFEPLPDQPTDTSQTVLPKLSSFVGPDTPRFAFEPPPDQPTDTSQNVLPDPISDFWIPPNVECVRATNLALVRRRILKIQKAVEQNPRLSTQYLLILDADNAQREKLFAKRMSGVRATFDDSKILLRIMPGVSHDSLIGLFSVHLVTAMAMVGIPSGSDSWIPTGTTRRRGHYCGKEPDYSMVPIANTPLALQTTPLKNNVWPSFVVEAGYSESLSQLRKDARWWWRNSDRETKVILLFDIRRSPSYSVHVEVWEEVFRQPTGVITQSVAAYQIQFQDTAPYLECTYSADVNTSASHTPIHLNSSYLMRQGSAASIQPPITLSPAMLTDICKQLA</sequence>
<name>A0A0G4PL11_PENC3</name>
<evidence type="ECO:0000313" key="1">
    <source>
        <dbReference type="EMBL" id="CRL27117.1"/>
    </source>
</evidence>
<dbReference type="Proteomes" id="UP000053732">
    <property type="component" value="Unassembled WGS sequence"/>
</dbReference>
<reference evidence="1 2" key="1">
    <citation type="journal article" date="2014" name="Nat. Commun.">
        <title>Multiple recent horizontal transfers of a large genomic region in cheese making fungi.</title>
        <authorList>
            <person name="Cheeseman K."/>
            <person name="Ropars J."/>
            <person name="Renault P."/>
            <person name="Dupont J."/>
            <person name="Gouzy J."/>
            <person name="Branca A."/>
            <person name="Abraham A.L."/>
            <person name="Ceppi M."/>
            <person name="Conseiller E."/>
            <person name="Debuchy R."/>
            <person name="Malagnac F."/>
            <person name="Goarin A."/>
            <person name="Silar P."/>
            <person name="Lacoste S."/>
            <person name="Sallet E."/>
            <person name="Bensimon A."/>
            <person name="Giraud T."/>
            <person name="Brygoo Y."/>
        </authorList>
    </citation>
    <scope>NUCLEOTIDE SEQUENCE [LARGE SCALE GENOMIC DNA]</scope>
    <source>
        <strain evidence="2">FM 013</strain>
    </source>
</reference>
<keyword evidence="2" id="KW-1185">Reference proteome</keyword>
<proteinExistence type="predicted"/>